<dbReference type="AlphaFoldDB" id="A0A0D6QYK3"/>
<dbReference type="EMBL" id="GCKF01041571">
    <property type="protein sequence ID" value="JAG95088.1"/>
    <property type="molecule type" value="Transcribed_RNA"/>
</dbReference>
<dbReference type="PANTHER" id="PTHR10885:SF0">
    <property type="entry name" value="ISOPENTENYL-DIPHOSPHATE DELTA-ISOMERASE"/>
    <property type="match status" value="1"/>
</dbReference>
<evidence type="ECO:0000256" key="3">
    <source>
        <dbReference type="ARBA" id="ARBA00005173"/>
    </source>
</evidence>
<evidence type="ECO:0000256" key="2">
    <source>
        <dbReference type="ARBA" id="ARBA00004826"/>
    </source>
</evidence>
<dbReference type="GO" id="GO:0015995">
    <property type="term" value="P:chlorophyll biosynthetic process"/>
    <property type="evidence" value="ECO:0007669"/>
    <property type="project" value="UniProtKB-UniPathway"/>
</dbReference>
<dbReference type="EC" id="5.3.3.2" evidence="5"/>
<dbReference type="GO" id="GO:0005829">
    <property type="term" value="C:cytosol"/>
    <property type="evidence" value="ECO:0007669"/>
    <property type="project" value="UniProtKB-ARBA"/>
</dbReference>
<dbReference type="UniPathway" id="UPA00059">
    <property type="reaction ID" value="UER00104"/>
</dbReference>
<organism evidence="10">
    <name type="scientific">Araucaria cunninghamii</name>
    <name type="common">Hoop pine</name>
    <name type="synonym">Moreton Bay pine</name>
    <dbReference type="NCBI Taxonomy" id="56994"/>
    <lineage>
        <taxon>Eukaryota</taxon>
        <taxon>Viridiplantae</taxon>
        <taxon>Streptophyta</taxon>
        <taxon>Embryophyta</taxon>
        <taxon>Tracheophyta</taxon>
        <taxon>Spermatophyta</taxon>
        <taxon>Pinopsida</taxon>
        <taxon>Pinidae</taxon>
        <taxon>Conifers II</taxon>
        <taxon>Araucariales</taxon>
        <taxon>Araucariaceae</taxon>
        <taxon>Araucaria</taxon>
    </lineage>
</organism>
<name>A0A0D6QYK3_ARACU</name>
<dbReference type="GO" id="GO:0004452">
    <property type="term" value="F:isopentenyl-diphosphate delta-isomerase activity"/>
    <property type="evidence" value="ECO:0007669"/>
    <property type="project" value="UniProtKB-EC"/>
</dbReference>
<evidence type="ECO:0000256" key="7">
    <source>
        <dbReference type="ARBA" id="ARBA00023229"/>
    </source>
</evidence>
<keyword evidence="7" id="KW-0414">Isoprene biosynthesis</keyword>
<comment type="similarity">
    <text evidence="4">Belongs to the IPP isomerase type 1 family.</text>
</comment>
<reference evidence="10" key="1">
    <citation type="submission" date="2015-03" db="EMBL/GenBank/DDBJ databases">
        <title>A transcriptome of Araucaria cunninghamii, an australian fine timber species.</title>
        <authorList>
            <person name="Jing Yi C.J.Y."/>
            <person name="Yin San L.Y.S."/>
            <person name="Abdul Karim S.S."/>
            <person name="Wan Azmi N.N."/>
            <person name="Hercus R.R."/>
            <person name="Croft L.L."/>
        </authorList>
    </citation>
    <scope>NUCLEOTIDE SEQUENCE</scope>
    <source>
        <strain evidence="10">MI0301</strain>
        <tissue evidence="10">Leaf</tissue>
    </source>
</reference>
<proteinExistence type="inferred from homology"/>
<accession>A0A0D6QYK3</accession>
<keyword evidence="8" id="KW-0413">Isomerase</keyword>
<dbReference type="Pfam" id="PF00293">
    <property type="entry name" value="NUDIX"/>
    <property type="match status" value="1"/>
</dbReference>
<sequence length="304" mass="34400">MHSLTLARALALSSASPFAFSRSTASAFSGSLTTSFLPGKICCPKPLVIRGTDCLFNRKPIVNLVTYTKTGMAEAAEEAMDAVQRRLMFEDECILVDKEDHVIGHESKYNCHLMEKIESENLLHRAFSVFLFNTKYELLLQQRSGTKVTFPLVWTNTCCSHPLYRQSELIEENNLGVKNAAQRKLYDELGIVAEDVPVDQFVPLGRILYKAPSDGKWGEHELDYLVFIVRDVALHPNPEEVADVKYVTKEQLKEIVRKADAGEDGIKLSPWFRLVVDNFLFDWWNKVENGTLSEAVDMSIHNLT</sequence>
<protein>
    <recommendedName>
        <fullName evidence="5">isopentenyl-diphosphate Delta-isomerase</fullName>
        <ecNumber evidence="5">5.3.3.2</ecNumber>
    </recommendedName>
</protein>
<keyword evidence="6" id="KW-0149">Chlorophyll biosynthesis</keyword>
<evidence type="ECO:0000259" key="9">
    <source>
        <dbReference type="PROSITE" id="PS51462"/>
    </source>
</evidence>
<feature type="domain" description="Nudix hydrolase" evidence="9">
    <location>
        <begin position="122"/>
        <end position="274"/>
    </location>
</feature>
<dbReference type="CDD" id="cd02885">
    <property type="entry name" value="NUDIX_IPP_Isomerase"/>
    <property type="match status" value="1"/>
</dbReference>
<evidence type="ECO:0000313" key="10">
    <source>
        <dbReference type="EMBL" id="JAG95088.1"/>
    </source>
</evidence>
<comment type="pathway">
    <text evidence="3">Porphyrin-containing compound metabolism; chlorophyll biosynthesis.</text>
</comment>
<dbReference type="Gene3D" id="3.90.79.10">
    <property type="entry name" value="Nucleoside Triphosphate Pyrophosphohydrolase"/>
    <property type="match status" value="1"/>
</dbReference>
<dbReference type="GO" id="GO:0050992">
    <property type="term" value="P:dimethylallyl diphosphate biosynthetic process"/>
    <property type="evidence" value="ECO:0007669"/>
    <property type="project" value="UniProtKB-UniPathway"/>
</dbReference>
<evidence type="ECO:0000256" key="1">
    <source>
        <dbReference type="ARBA" id="ARBA00003951"/>
    </source>
</evidence>
<dbReference type="InterPro" id="IPR011876">
    <property type="entry name" value="IsopentenylPP_isomerase_typ1"/>
</dbReference>
<dbReference type="SUPFAM" id="SSF55811">
    <property type="entry name" value="Nudix"/>
    <property type="match status" value="1"/>
</dbReference>
<dbReference type="UniPathway" id="UPA00668"/>
<dbReference type="InterPro" id="IPR015797">
    <property type="entry name" value="NUDIX_hydrolase-like_dom_sf"/>
</dbReference>
<dbReference type="NCBIfam" id="TIGR02150">
    <property type="entry name" value="IPP_isom_1"/>
    <property type="match status" value="1"/>
</dbReference>
<dbReference type="PROSITE" id="PS51462">
    <property type="entry name" value="NUDIX"/>
    <property type="match status" value="1"/>
</dbReference>
<dbReference type="InterPro" id="IPR000086">
    <property type="entry name" value="NUDIX_hydrolase_dom"/>
</dbReference>
<dbReference type="FunFam" id="3.90.79.10:FF:000025">
    <property type="entry name" value="isopentenyl-diphosphate Delta-isomerase I"/>
    <property type="match status" value="1"/>
</dbReference>
<evidence type="ECO:0000256" key="5">
    <source>
        <dbReference type="ARBA" id="ARBA00012057"/>
    </source>
</evidence>
<evidence type="ECO:0000256" key="6">
    <source>
        <dbReference type="ARBA" id="ARBA00023171"/>
    </source>
</evidence>
<comment type="pathway">
    <text evidence="2">Isoprenoid biosynthesis; dimethylallyl diphosphate biosynthesis; dimethylallyl diphosphate from isopentenyl diphosphate: step 1/1.</text>
</comment>
<comment type="function">
    <text evidence="1">Catalyzes the 1,3-allylic rearrangement of the homoallylic substrate isopentenyl (IPP) to its highly electrophilic allylic isomer, dimethylallyl diphosphate (DMAPP).</text>
</comment>
<dbReference type="PANTHER" id="PTHR10885">
    <property type="entry name" value="ISOPENTENYL-DIPHOSPHATE DELTA-ISOMERASE"/>
    <property type="match status" value="1"/>
</dbReference>
<evidence type="ECO:0000256" key="4">
    <source>
        <dbReference type="ARBA" id="ARBA00007579"/>
    </source>
</evidence>
<dbReference type="GO" id="GO:0009240">
    <property type="term" value="P:isopentenyl diphosphate biosynthetic process"/>
    <property type="evidence" value="ECO:0007669"/>
    <property type="project" value="TreeGrafter"/>
</dbReference>
<evidence type="ECO:0000256" key="8">
    <source>
        <dbReference type="ARBA" id="ARBA00023235"/>
    </source>
</evidence>